<keyword evidence="2" id="KW-1185">Reference proteome</keyword>
<proteinExistence type="predicted"/>
<dbReference type="STRING" id="29561.MM26B8_01470"/>
<dbReference type="EMBL" id="JZXN01000014">
    <property type="protein sequence ID" value="KKB26933.1"/>
    <property type="molecule type" value="Genomic_DNA"/>
</dbReference>
<organism evidence="1 2">
    <name type="scientific">Mycoplasmopsis meleagridis ATCC 25294</name>
    <dbReference type="NCBI Taxonomy" id="1264554"/>
    <lineage>
        <taxon>Bacteria</taxon>
        <taxon>Bacillati</taxon>
        <taxon>Mycoplasmatota</taxon>
        <taxon>Mycoplasmoidales</taxon>
        <taxon>Metamycoplasmataceae</taxon>
        <taxon>Mycoplasmopsis</taxon>
    </lineage>
</organism>
<dbReference type="AlphaFoldDB" id="A0A0F5H143"/>
<reference evidence="1 2" key="1">
    <citation type="submission" date="2015-03" db="EMBL/GenBank/DDBJ databases">
        <title>Genome sequence of Mycoplasma meleagridis strain ATCC 25294.</title>
        <authorList>
            <person name="Yacoub E."/>
            <person name="Blanchard A."/>
            <person name="Sirand-Pugnet P."/>
            <person name="Mardassi B.B.A."/>
        </authorList>
    </citation>
    <scope>NUCLEOTIDE SEQUENCE [LARGE SCALE GENOMIC DNA]</scope>
    <source>
        <strain evidence="1 2">ATCC 25294</strain>
    </source>
</reference>
<dbReference type="PATRIC" id="fig|1264554.4.peg.340"/>
<protein>
    <recommendedName>
        <fullName evidence="3">DUF2714 domain-containing protein</fullName>
    </recommendedName>
</protein>
<evidence type="ECO:0000313" key="1">
    <source>
        <dbReference type="EMBL" id="KKB26933.1"/>
    </source>
</evidence>
<name>A0A0F5H143_9BACT</name>
<dbReference type="RefSeq" id="WP_046096822.1">
    <property type="nucleotide sequence ID" value="NZ_JZXN01000014.1"/>
</dbReference>
<evidence type="ECO:0008006" key="3">
    <source>
        <dbReference type="Google" id="ProtNLM"/>
    </source>
</evidence>
<comment type="caution">
    <text evidence="1">The sequence shown here is derived from an EMBL/GenBank/DDBJ whole genome shotgun (WGS) entry which is preliminary data.</text>
</comment>
<dbReference type="Pfam" id="PF10896">
    <property type="entry name" value="DUF2714"/>
    <property type="match status" value="1"/>
</dbReference>
<dbReference type="Proteomes" id="UP000033750">
    <property type="component" value="Unassembled WGS sequence"/>
</dbReference>
<gene>
    <name evidence="1" type="ORF">MMELEA_03830</name>
</gene>
<accession>A0A0F5H143</accession>
<sequence length="169" mass="19793">MFKKMDDRLKNNHKNKKILKYLEGVEAFQTKLYSDYVKLTRSTNFVDNNAFLNTLALEYNLENVDVIKNQLTSWIKSKRNLVLDRFTLTFTRDNRFSNTTFVPALNETPSSKVLDIDFKSTTNEDFKAFNSYLYKLLDANFIVEILDGIILVKNLNTYKILFGQGLFDE</sequence>
<evidence type="ECO:0000313" key="2">
    <source>
        <dbReference type="Proteomes" id="UP000033750"/>
    </source>
</evidence>
<dbReference type="InterPro" id="IPR021222">
    <property type="entry name" value="DUF2714"/>
</dbReference>